<evidence type="ECO:0000313" key="3">
    <source>
        <dbReference type="Proteomes" id="UP001528040"/>
    </source>
</evidence>
<organism evidence="2 3">
    <name type="scientific">Aliiroseovarius salicola</name>
    <dbReference type="NCBI Taxonomy" id="3009082"/>
    <lineage>
        <taxon>Bacteria</taxon>
        <taxon>Pseudomonadati</taxon>
        <taxon>Pseudomonadota</taxon>
        <taxon>Alphaproteobacteria</taxon>
        <taxon>Rhodobacterales</taxon>
        <taxon>Paracoccaceae</taxon>
        <taxon>Aliiroseovarius</taxon>
    </lineage>
</organism>
<evidence type="ECO:0000313" key="2">
    <source>
        <dbReference type="EMBL" id="MDA5095496.1"/>
    </source>
</evidence>
<reference evidence="2 3" key="1">
    <citation type="submission" date="2023-01" db="EMBL/GenBank/DDBJ databases">
        <authorList>
            <person name="Yoon J.-W."/>
        </authorList>
    </citation>
    <scope>NUCLEOTIDE SEQUENCE [LARGE SCALE GENOMIC DNA]</scope>
    <source>
        <strain evidence="2 3">KMU-50</strain>
    </source>
</reference>
<name>A0ABT4W4V4_9RHOB</name>
<dbReference type="EMBL" id="JAQIIO010000011">
    <property type="protein sequence ID" value="MDA5095496.1"/>
    <property type="molecule type" value="Genomic_DNA"/>
</dbReference>
<feature type="compositionally biased region" description="Basic and acidic residues" evidence="1">
    <location>
        <begin position="145"/>
        <end position="154"/>
    </location>
</feature>
<comment type="caution">
    <text evidence="2">The sequence shown here is derived from an EMBL/GenBank/DDBJ whole genome shotgun (WGS) entry which is preliminary data.</text>
</comment>
<feature type="region of interest" description="Disordered" evidence="1">
    <location>
        <begin position="101"/>
        <end position="154"/>
    </location>
</feature>
<evidence type="ECO:0000256" key="1">
    <source>
        <dbReference type="SAM" id="MobiDB-lite"/>
    </source>
</evidence>
<protein>
    <submittedName>
        <fullName evidence="2">Helix-turn-helix domain-containing protein</fullName>
    </submittedName>
</protein>
<keyword evidence="3" id="KW-1185">Reference proteome</keyword>
<dbReference type="RefSeq" id="WP_271055205.1">
    <property type="nucleotide sequence ID" value="NZ_JAQIIO010000011.1"/>
</dbReference>
<accession>A0ABT4W4V4</accession>
<gene>
    <name evidence="2" type="ORF">O2N63_15510</name>
</gene>
<dbReference type="Pfam" id="PF13730">
    <property type="entry name" value="HTH_36"/>
    <property type="match status" value="1"/>
</dbReference>
<dbReference type="Proteomes" id="UP001528040">
    <property type="component" value="Unassembled WGS sequence"/>
</dbReference>
<proteinExistence type="predicted"/>
<sequence>MSRKATDWAFAAIKRHKLKSGPKLLLLVLANTHNTVNGCFPSQGYIAESVGARSTVNENLNLLEEAGLIARIPQWNEETKRQETTRYFFPFEEGFVRVDPSAKKQKTMAKNGKIRPVSKPGTESGNEHKPCPKTTSSRVQNPDTKPVKEPEKKPCVDGVTAAQNENGFSKFWVTHPRTRNESQCRKLFDQAVSGGVDSHRIVQAAKSYREENDGNKPMYLAYADNWLKNARWEDFPAKAVGEPAAKTLDDVAHFWAQKLKEGAYIPQAAISAQLARHLIRSGLVTATALRDAGVVF</sequence>